<protein>
    <submittedName>
        <fullName evidence="1">Uncharacterized protein</fullName>
    </submittedName>
</protein>
<organism evidence="1 2">
    <name type="scientific">Herbaspirillum aquaticum</name>
    <dbReference type="NCBI Taxonomy" id="568783"/>
    <lineage>
        <taxon>Bacteria</taxon>
        <taxon>Pseudomonadati</taxon>
        <taxon>Pseudomonadota</taxon>
        <taxon>Betaproteobacteria</taxon>
        <taxon>Burkholderiales</taxon>
        <taxon>Oxalobacteraceae</taxon>
        <taxon>Herbaspirillum</taxon>
    </lineage>
</organism>
<keyword evidence="2" id="KW-1185">Reference proteome</keyword>
<comment type="caution">
    <text evidence="1">The sequence shown here is derived from an EMBL/GenBank/DDBJ whole genome shotgun (WGS) entry which is preliminary data.</text>
</comment>
<accession>A0A225SVQ4</accession>
<reference evidence="1 2" key="1">
    <citation type="journal article" date="2010" name="Int. J. Syst. Evol. Microbiol.">
        <title>Reclassification of Herbaspirillum putei as a later heterotypic synonym of Herbaspirillum huttiense, with the description of H. huttiense subsp. huttiense subsp. nov. and H. huttiense subsp. putei subsp. nov., comb. nov., and description of Herbaspirillum aquaticum sp. nov.</title>
        <authorList>
            <person name="Dobritsa A.P."/>
            <person name="Reddy M.C."/>
            <person name="Samadpour M."/>
        </authorList>
    </citation>
    <scope>NUCLEOTIDE SEQUENCE [LARGE SCALE GENOMIC DNA]</scope>
    <source>
        <strain evidence="1 2">IEH 4430</strain>
    </source>
</reference>
<dbReference type="RefSeq" id="WP_088754695.1">
    <property type="nucleotide sequence ID" value="NZ_NJGV01000006.1"/>
</dbReference>
<evidence type="ECO:0000313" key="1">
    <source>
        <dbReference type="EMBL" id="OWY35280.1"/>
    </source>
</evidence>
<proteinExistence type="predicted"/>
<name>A0A225SVQ4_9BURK</name>
<evidence type="ECO:0000313" key="2">
    <source>
        <dbReference type="Proteomes" id="UP000214747"/>
    </source>
</evidence>
<dbReference type="EMBL" id="NJGV01000006">
    <property type="protein sequence ID" value="OWY35280.1"/>
    <property type="molecule type" value="Genomic_DNA"/>
</dbReference>
<dbReference type="Proteomes" id="UP000214747">
    <property type="component" value="Unassembled WGS sequence"/>
</dbReference>
<sequence length="73" mass="8307">MSDKFDWNDKDAVVVQRVDAIAVYQNEKGDIVIRQQDSMGEDDHYIVIPPDRVKDVLNAIVVEYEAIQEATQG</sequence>
<gene>
    <name evidence="1" type="ORF">CEJ45_08380</name>
</gene>
<dbReference type="AlphaFoldDB" id="A0A225SVQ4"/>